<keyword evidence="8" id="KW-0804">Transcription</keyword>
<feature type="coiled-coil region" evidence="11">
    <location>
        <begin position="405"/>
        <end position="432"/>
    </location>
</feature>
<evidence type="ECO:0000256" key="4">
    <source>
        <dbReference type="ARBA" id="ARBA00022884"/>
    </source>
</evidence>
<feature type="compositionally biased region" description="Basic residues" evidence="12">
    <location>
        <begin position="215"/>
        <end position="234"/>
    </location>
</feature>
<dbReference type="SUPFAM" id="SSF57959">
    <property type="entry name" value="Leucine zipper domain"/>
    <property type="match status" value="1"/>
</dbReference>
<keyword evidence="6" id="KW-0238">DNA-binding</keyword>
<evidence type="ECO:0000259" key="15">
    <source>
        <dbReference type="PROSITE" id="PS51806"/>
    </source>
</evidence>
<feature type="domain" description="DRBM" evidence="13">
    <location>
        <begin position="108"/>
        <end position="178"/>
    </location>
</feature>
<feature type="compositionally biased region" description="Polar residues" evidence="12">
    <location>
        <begin position="284"/>
        <end position="295"/>
    </location>
</feature>
<dbReference type="PROSITE" id="PS00036">
    <property type="entry name" value="BZIP_BASIC"/>
    <property type="match status" value="1"/>
</dbReference>
<evidence type="ECO:0000259" key="14">
    <source>
        <dbReference type="PROSITE" id="PS50217"/>
    </source>
</evidence>
<keyword evidence="9" id="KW-0539">Nucleus</keyword>
<keyword evidence="7" id="KW-0010">Activator</keyword>
<dbReference type="SMART" id="SM00338">
    <property type="entry name" value="BRLZ"/>
    <property type="match status" value="1"/>
</dbReference>
<evidence type="ECO:0000256" key="6">
    <source>
        <dbReference type="ARBA" id="ARBA00023125"/>
    </source>
</evidence>
<feature type="domain" description="DRBM" evidence="13">
    <location>
        <begin position="23"/>
        <end position="92"/>
    </location>
</feature>
<dbReference type="GO" id="GO:0003725">
    <property type="term" value="F:double-stranded RNA binding"/>
    <property type="evidence" value="ECO:0007669"/>
    <property type="project" value="InterPro"/>
</dbReference>
<protein>
    <submittedName>
        <fullName evidence="16">Uncharacterized protein</fullName>
    </submittedName>
</protein>
<evidence type="ECO:0000259" key="13">
    <source>
        <dbReference type="PROSITE" id="PS50137"/>
    </source>
</evidence>
<dbReference type="InterPro" id="IPR044450">
    <property type="entry name" value="AtDRB-like_DSRM_1"/>
</dbReference>
<comment type="subcellular location">
    <subcellularLocation>
        <location evidence="1">Nucleus</location>
    </subcellularLocation>
</comment>
<dbReference type="InterPro" id="IPR046347">
    <property type="entry name" value="bZIP_sf"/>
</dbReference>
<evidence type="ECO:0000256" key="3">
    <source>
        <dbReference type="ARBA" id="ARBA00022737"/>
    </source>
</evidence>
<dbReference type="SMART" id="SM00358">
    <property type="entry name" value="DSRM"/>
    <property type="match status" value="2"/>
</dbReference>
<evidence type="ECO:0000256" key="1">
    <source>
        <dbReference type="ARBA" id="ARBA00004123"/>
    </source>
</evidence>
<feature type="region of interest" description="Disordered" evidence="12">
    <location>
        <begin position="284"/>
        <end position="332"/>
    </location>
</feature>
<comment type="caution">
    <text evidence="16">The sequence shown here is derived from an EMBL/GenBank/DDBJ whole genome shotgun (WGS) entry which is preliminary data.</text>
</comment>
<dbReference type="GO" id="GO:0003700">
    <property type="term" value="F:DNA-binding transcription factor activity"/>
    <property type="evidence" value="ECO:0007669"/>
    <property type="project" value="InterPro"/>
</dbReference>
<name>S8E6U8_9LAMI</name>
<sequence length="690" mass="76312">MGDFTGQLEALLEWKLLGLKCYVFKSRLQEYCQKAGVTAPVYETIKQGPSHEPIFRSSVTVGDTTFDSLPGFFNRKAAEQSAAEVALMELAKSSDLLEKSQPVQESGLCKNLMQEYAQKMNYAAPLYECHRDEKPSNRTPMHYCIVDIGGIKYIGASAKTKKQAEIKAARTALIAIQSASSPDSANSAYTVVPLKRPASSDLGINSNETAPPALKPKRKRFKKFRSNRRGKKKSSSSEQSAAADIGTDTTMVQSYKNNAAAKMDDAYNSCAADLQDKINALYDGTTTNRPTTSAAATLEMFPSWPGRGSSRSGEEESTDSAASGLNNTSPITTKLLASGHHTAAALHHIHHRPVMEDTGGFQTPANYNAEKRRGPGANSDRILDAKTLRRLAQNREAARKSRLRKKAYVQQLETSRIRLTQLEQDLHRARSQGVYLEGGGSANGNISSGGTMFDIEYARWLEDDHRHITELRAALQTHLSDGDLRVIVDGYISHYDEIFRLKGVAAKSDVFHLITGMWTTPAERCFLWMGGFRPSDLIKMLMAQLDPLTEQQVVGIYGLQQSTQQAEEALSQGMEQLQQSLIETISNGSINGSMHQMAIALNQLANLEGFVKQADNLRQQTLHQLRRILTVRQAARCFLAIGEYKGRLRALSSLWASRPRETLTGDENHPYQTTPEFQIVSQNPLSNNNF</sequence>
<dbReference type="AlphaFoldDB" id="S8E6U8"/>
<evidence type="ECO:0000256" key="5">
    <source>
        <dbReference type="ARBA" id="ARBA00023015"/>
    </source>
</evidence>
<dbReference type="InterPro" id="IPR004827">
    <property type="entry name" value="bZIP"/>
</dbReference>
<dbReference type="Pfam" id="PF00035">
    <property type="entry name" value="dsrm"/>
    <property type="match status" value="2"/>
</dbReference>
<dbReference type="PROSITE" id="PS51806">
    <property type="entry name" value="DOG1"/>
    <property type="match status" value="1"/>
</dbReference>
<feature type="compositionally biased region" description="Polar residues" evidence="12">
    <location>
        <begin position="319"/>
        <end position="332"/>
    </location>
</feature>
<evidence type="ECO:0000256" key="11">
    <source>
        <dbReference type="SAM" id="Coils"/>
    </source>
</evidence>
<dbReference type="CDD" id="cd14708">
    <property type="entry name" value="bZIP_HBP1b-like"/>
    <property type="match status" value="1"/>
</dbReference>
<dbReference type="FunFam" id="1.20.5.170:FF:000019">
    <property type="entry name" value="BZIP family transcription factor"/>
    <property type="match status" value="1"/>
</dbReference>
<dbReference type="InterPro" id="IPR014720">
    <property type="entry name" value="dsRBD_dom"/>
</dbReference>
<evidence type="ECO:0000256" key="10">
    <source>
        <dbReference type="PROSITE-ProRule" id="PRU00266"/>
    </source>
</evidence>
<feature type="domain" description="DOG1" evidence="15">
    <location>
        <begin position="450"/>
        <end position="658"/>
    </location>
</feature>
<feature type="region of interest" description="Disordered" evidence="12">
    <location>
        <begin position="353"/>
        <end position="380"/>
    </location>
</feature>
<organism evidence="16 17">
    <name type="scientific">Genlisea aurea</name>
    <dbReference type="NCBI Taxonomy" id="192259"/>
    <lineage>
        <taxon>Eukaryota</taxon>
        <taxon>Viridiplantae</taxon>
        <taxon>Streptophyta</taxon>
        <taxon>Embryophyta</taxon>
        <taxon>Tracheophyta</taxon>
        <taxon>Spermatophyta</taxon>
        <taxon>Magnoliopsida</taxon>
        <taxon>eudicotyledons</taxon>
        <taxon>Gunneridae</taxon>
        <taxon>Pentapetalae</taxon>
        <taxon>asterids</taxon>
        <taxon>lamiids</taxon>
        <taxon>Lamiales</taxon>
        <taxon>Lentibulariaceae</taxon>
        <taxon>Genlisea</taxon>
    </lineage>
</organism>
<dbReference type="PROSITE" id="PS50137">
    <property type="entry name" value="DS_RBD"/>
    <property type="match status" value="2"/>
</dbReference>
<evidence type="ECO:0000256" key="7">
    <source>
        <dbReference type="ARBA" id="ARBA00023159"/>
    </source>
</evidence>
<keyword evidence="11" id="KW-0175">Coiled coil</keyword>
<evidence type="ECO:0000313" key="17">
    <source>
        <dbReference type="Proteomes" id="UP000015453"/>
    </source>
</evidence>
<dbReference type="Pfam" id="PF00170">
    <property type="entry name" value="bZIP_1"/>
    <property type="match status" value="1"/>
</dbReference>
<comment type="similarity">
    <text evidence="2">Belongs to the bZIP family.</text>
</comment>
<keyword evidence="5" id="KW-0805">Transcription regulation</keyword>
<proteinExistence type="inferred from homology"/>
<reference evidence="16 17" key="1">
    <citation type="journal article" date="2013" name="BMC Genomics">
        <title>The miniature genome of a carnivorous plant Genlisea aurea contains a low number of genes and short non-coding sequences.</title>
        <authorList>
            <person name="Leushkin E.V."/>
            <person name="Sutormin R.A."/>
            <person name="Nabieva E.R."/>
            <person name="Penin A.A."/>
            <person name="Kondrashov A.S."/>
            <person name="Logacheva M.D."/>
        </authorList>
    </citation>
    <scope>NUCLEOTIDE SEQUENCE [LARGE SCALE GENOMIC DNA]</scope>
</reference>
<feature type="domain" description="BZIP" evidence="14">
    <location>
        <begin position="384"/>
        <end position="428"/>
    </location>
</feature>
<dbReference type="PROSITE" id="PS50217">
    <property type="entry name" value="BZIP"/>
    <property type="match status" value="1"/>
</dbReference>
<dbReference type="Gene3D" id="1.20.5.170">
    <property type="match status" value="1"/>
</dbReference>
<dbReference type="InterPro" id="IPR025422">
    <property type="entry name" value="TGA_domain"/>
</dbReference>
<dbReference type="PANTHER" id="PTHR45693:SF9">
    <property type="entry name" value="TRANSCRIPTION FACTOR TGA9"/>
    <property type="match status" value="1"/>
</dbReference>
<dbReference type="PANTHER" id="PTHR45693">
    <property type="entry name" value="TRANSCRIPTION FACTOR TGA9"/>
    <property type="match status" value="1"/>
</dbReference>
<gene>
    <name evidence="16" type="ORF">M569_03185</name>
</gene>
<dbReference type="EMBL" id="AUSU01001193">
    <property type="protein sequence ID" value="EPS71573.1"/>
    <property type="molecule type" value="Genomic_DNA"/>
</dbReference>
<dbReference type="Proteomes" id="UP000015453">
    <property type="component" value="Unassembled WGS sequence"/>
</dbReference>
<dbReference type="GO" id="GO:0043565">
    <property type="term" value="F:sequence-specific DNA binding"/>
    <property type="evidence" value="ECO:0007669"/>
    <property type="project" value="InterPro"/>
</dbReference>
<dbReference type="Pfam" id="PF14144">
    <property type="entry name" value="DOG1"/>
    <property type="match status" value="1"/>
</dbReference>
<evidence type="ECO:0000256" key="9">
    <source>
        <dbReference type="ARBA" id="ARBA00023242"/>
    </source>
</evidence>
<dbReference type="CDD" id="cd19907">
    <property type="entry name" value="DSRM_AtDRB-like_rpt1"/>
    <property type="match status" value="1"/>
</dbReference>
<evidence type="ECO:0000256" key="2">
    <source>
        <dbReference type="ARBA" id="ARBA00007163"/>
    </source>
</evidence>
<evidence type="ECO:0000256" key="8">
    <source>
        <dbReference type="ARBA" id="ARBA00023163"/>
    </source>
</evidence>
<keyword evidence="17" id="KW-1185">Reference proteome</keyword>
<evidence type="ECO:0000256" key="12">
    <source>
        <dbReference type="SAM" id="MobiDB-lite"/>
    </source>
</evidence>
<dbReference type="GO" id="GO:0005634">
    <property type="term" value="C:nucleus"/>
    <property type="evidence" value="ECO:0007669"/>
    <property type="project" value="UniProtKB-SubCell"/>
</dbReference>
<keyword evidence="3" id="KW-0677">Repeat</keyword>
<keyword evidence="4 10" id="KW-0694">RNA-binding</keyword>
<dbReference type="SUPFAM" id="SSF54768">
    <property type="entry name" value="dsRNA-binding domain-like"/>
    <property type="match status" value="2"/>
</dbReference>
<dbReference type="Gene3D" id="3.30.160.20">
    <property type="match status" value="2"/>
</dbReference>
<accession>S8E6U8</accession>
<dbReference type="GO" id="GO:0006351">
    <property type="term" value="P:DNA-templated transcription"/>
    <property type="evidence" value="ECO:0007669"/>
    <property type="project" value="InterPro"/>
</dbReference>
<feature type="region of interest" description="Disordered" evidence="12">
    <location>
        <begin position="200"/>
        <end position="245"/>
    </location>
</feature>
<evidence type="ECO:0000313" key="16">
    <source>
        <dbReference type="EMBL" id="EPS71573.1"/>
    </source>
</evidence>
<dbReference type="OrthoDB" id="2015618at2759"/>